<keyword evidence="1" id="KW-0812">Transmembrane</keyword>
<keyword evidence="1" id="KW-0472">Membrane</keyword>
<accession>X1UIT8</accession>
<evidence type="ECO:0000313" key="2">
    <source>
        <dbReference type="EMBL" id="GAJ17378.1"/>
    </source>
</evidence>
<evidence type="ECO:0000256" key="1">
    <source>
        <dbReference type="SAM" id="Phobius"/>
    </source>
</evidence>
<name>X1UIT8_9ZZZZ</name>
<dbReference type="EMBL" id="BARW01041677">
    <property type="protein sequence ID" value="GAJ17378.1"/>
    <property type="molecule type" value="Genomic_DNA"/>
</dbReference>
<organism evidence="2">
    <name type="scientific">marine sediment metagenome</name>
    <dbReference type="NCBI Taxonomy" id="412755"/>
    <lineage>
        <taxon>unclassified sequences</taxon>
        <taxon>metagenomes</taxon>
        <taxon>ecological metagenomes</taxon>
    </lineage>
</organism>
<proteinExistence type="predicted"/>
<protein>
    <submittedName>
        <fullName evidence="2">Uncharacterized protein</fullName>
    </submittedName>
</protein>
<keyword evidence="1" id="KW-1133">Transmembrane helix</keyword>
<gene>
    <name evidence="2" type="ORF">S12H4_62256</name>
</gene>
<dbReference type="AlphaFoldDB" id="X1UIT8"/>
<reference evidence="2" key="1">
    <citation type="journal article" date="2014" name="Front. Microbiol.">
        <title>High frequency of phylogenetically diverse reductive dehalogenase-homologous genes in deep subseafloor sedimentary metagenomes.</title>
        <authorList>
            <person name="Kawai M."/>
            <person name="Futagami T."/>
            <person name="Toyoda A."/>
            <person name="Takaki Y."/>
            <person name="Nishi S."/>
            <person name="Hori S."/>
            <person name="Arai W."/>
            <person name="Tsubouchi T."/>
            <person name="Morono Y."/>
            <person name="Uchiyama I."/>
            <person name="Ito T."/>
            <person name="Fujiyama A."/>
            <person name="Inagaki F."/>
            <person name="Takami H."/>
        </authorList>
    </citation>
    <scope>NUCLEOTIDE SEQUENCE</scope>
    <source>
        <strain evidence="2">Expedition CK06-06</strain>
    </source>
</reference>
<comment type="caution">
    <text evidence="2">The sequence shown here is derived from an EMBL/GenBank/DDBJ whole genome shotgun (WGS) entry which is preliminary data.</text>
</comment>
<feature type="transmembrane region" description="Helical" evidence="1">
    <location>
        <begin position="29"/>
        <end position="52"/>
    </location>
</feature>
<feature type="non-terminal residue" evidence="2">
    <location>
        <position position="1"/>
    </location>
</feature>
<sequence length="63" mass="7402">AETVEGTKPLALNWLSYNEGLALAEKENIFIFISNLFCLYLTLFFIALLILYNFNFQRQLFFT</sequence>